<dbReference type="PANTHER" id="PTHR43537:SF49">
    <property type="entry name" value="TRANSCRIPTIONAL REGULATORY PROTEIN"/>
    <property type="match status" value="1"/>
</dbReference>
<dbReference type="Pfam" id="PF00392">
    <property type="entry name" value="GntR"/>
    <property type="match status" value="1"/>
</dbReference>
<dbReference type="SMART" id="SM00345">
    <property type="entry name" value="HTH_GNTR"/>
    <property type="match status" value="1"/>
</dbReference>
<keyword evidence="3" id="KW-0804">Transcription</keyword>
<dbReference type="CDD" id="cd07377">
    <property type="entry name" value="WHTH_GntR"/>
    <property type="match status" value="1"/>
</dbReference>
<dbReference type="GO" id="GO:0003700">
    <property type="term" value="F:DNA-binding transcription factor activity"/>
    <property type="evidence" value="ECO:0007669"/>
    <property type="project" value="InterPro"/>
</dbReference>
<keyword evidence="2" id="KW-0238">DNA-binding</keyword>
<name>A0A238KE20_9RHOB</name>
<sequence>MIVTGAFADGARLDEIRLAERFGVSRTPIREALQKLAASGLVEQIPRRGVFVREPGPVELVEMFEAMAELESACGRLAAMRITEPSLDALREVNGRCRTAAESSDADGYYRENERFHQLIYAAAENGYLQEQATRLQKRLKPFRRMQLRVRGRLEQSMAEHEIILDALARGDREAVAKTLRDHVAVQGEKFHHLILHLKAKS</sequence>
<evidence type="ECO:0000256" key="1">
    <source>
        <dbReference type="ARBA" id="ARBA00023015"/>
    </source>
</evidence>
<reference evidence="5 6" key="1">
    <citation type="submission" date="2017-05" db="EMBL/GenBank/DDBJ databases">
        <authorList>
            <person name="Song R."/>
            <person name="Chenine A.L."/>
            <person name="Ruprecht R.M."/>
        </authorList>
    </citation>
    <scope>NUCLEOTIDE SEQUENCE [LARGE SCALE GENOMIC DNA]</scope>
    <source>
        <strain evidence="5 6">CECT 8898</strain>
    </source>
</reference>
<evidence type="ECO:0000256" key="2">
    <source>
        <dbReference type="ARBA" id="ARBA00023125"/>
    </source>
</evidence>
<accession>A0A238KE20</accession>
<dbReference type="EMBL" id="FXYF01000005">
    <property type="protein sequence ID" value="SMX41040.1"/>
    <property type="molecule type" value="Genomic_DNA"/>
</dbReference>
<feature type="domain" description="HTH gntR-type" evidence="4">
    <location>
        <begin position="1"/>
        <end position="55"/>
    </location>
</feature>
<protein>
    <submittedName>
        <fullName evidence="5">Putative HTH-type transcriptional regulator YdfH</fullName>
    </submittedName>
</protein>
<dbReference type="GO" id="GO:0003677">
    <property type="term" value="F:DNA binding"/>
    <property type="evidence" value="ECO:0007669"/>
    <property type="project" value="UniProtKB-KW"/>
</dbReference>
<dbReference type="Gene3D" id="1.10.10.10">
    <property type="entry name" value="Winged helix-like DNA-binding domain superfamily/Winged helix DNA-binding domain"/>
    <property type="match status" value="1"/>
</dbReference>
<evidence type="ECO:0000259" key="4">
    <source>
        <dbReference type="PROSITE" id="PS50949"/>
    </source>
</evidence>
<evidence type="ECO:0000313" key="5">
    <source>
        <dbReference type="EMBL" id="SMX41040.1"/>
    </source>
</evidence>
<dbReference type="PANTHER" id="PTHR43537">
    <property type="entry name" value="TRANSCRIPTIONAL REGULATOR, GNTR FAMILY"/>
    <property type="match status" value="1"/>
</dbReference>
<dbReference type="SUPFAM" id="SSF46785">
    <property type="entry name" value="Winged helix' DNA-binding domain"/>
    <property type="match status" value="1"/>
</dbReference>
<evidence type="ECO:0000313" key="6">
    <source>
        <dbReference type="Proteomes" id="UP000207598"/>
    </source>
</evidence>
<dbReference type="Pfam" id="PF07729">
    <property type="entry name" value="FCD"/>
    <property type="match status" value="1"/>
</dbReference>
<evidence type="ECO:0000256" key="3">
    <source>
        <dbReference type="ARBA" id="ARBA00023163"/>
    </source>
</evidence>
<dbReference type="InterPro" id="IPR000524">
    <property type="entry name" value="Tscrpt_reg_HTH_GntR"/>
</dbReference>
<gene>
    <name evidence="5" type="primary">ydfH_5</name>
    <name evidence="5" type="ORF">MAA8898_02343</name>
</gene>
<dbReference type="PRINTS" id="PR00035">
    <property type="entry name" value="HTHGNTR"/>
</dbReference>
<dbReference type="Gene3D" id="1.20.120.530">
    <property type="entry name" value="GntR ligand-binding domain-like"/>
    <property type="match status" value="1"/>
</dbReference>
<organism evidence="5 6">
    <name type="scientific">Maliponia aquimaris</name>
    <dbReference type="NCBI Taxonomy" id="1673631"/>
    <lineage>
        <taxon>Bacteria</taxon>
        <taxon>Pseudomonadati</taxon>
        <taxon>Pseudomonadota</taxon>
        <taxon>Alphaproteobacteria</taxon>
        <taxon>Rhodobacterales</taxon>
        <taxon>Paracoccaceae</taxon>
        <taxon>Maliponia</taxon>
    </lineage>
</organism>
<dbReference type="SUPFAM" id="SSF48008">
    <property type="entry name" value="GntR ligand-binding domain-like"/>
    <property type="match status" value="1"/>
</dbReference>
<dbReference type="InterPro" id="IPR011711">
    <property type="entry name" value="GntR_C"/>
</dbReference>
<keyword evidence="1" id="KW-0805">Transcription regulation</keyword>
<dbReference type="PROSITE" id="PS50949">
    <property type="entry name" value="HTH_GNTR"/>
    <property type="match status" value="1"/>
</dbReference>
<proteinExistence type="predicted"/>
<dbReference type="InterPro" id="IPR036390">
    <property type="entry name" value="WH_DNA-bd_sf"/>
</dbReference>
<dbReference type="Proteomes" id="UP000207598">
    <property type="component" value="Unassembled WGS sequence"/>
</dbReference>
<keyword evidence="6" id="KW-1185">Reference proteome</keyword>
<dbReference type="InterPro" id="IPR008920">
    <property type="entry name" value="TF_FadR/GntR_C"/>
</dbReference>
<dbReference type="SMART" id="SM00895">
    <property type="entry name" value="FCD"/>
    <property type="match status" value="1"/>
</dbReference>
<dbReference type="InterPro" id="IPR036388">
    <property type="entry name" value="WH-like_DNA-bd_sf"/>
</dbReference>
<dbReference type="AlphaFoldDB" id="A0A238KE20"/>